<name>A0A897N369_9EURY</name>
<reference evidence="1" key="1">
    <citation type="submission" date="2020-11" db="EMBL/GenBank/DDBJ databases">
        <title>Carbohydrate-dependent, anaerobic sulfur respiration: A novel catabolism in halophilic archaea.</title>
        <authorList>
            <person name="Sorokin D.Y."/>
            <person name="Messina E."/>
            <person name="Smedile F."/>
            <person name="La Cono V."/>
            <person name="Hallsworth J.E."/>
            <person name="Yakimov M.M."/>
        </authorList>
    </citation>
    <scope>NUCLEOTIDE SEQUENCE</scope>
    <source>
        <strain evidence="1">HSR12-1</strain>
    </source>
</reference>
<accession>A0A897N369</accession>
<sequence length="57" mass="6314">MSVSGLCDVCGQPDVDHVCDRCGRLVCDRHYDAELGVCTECGSEIRGNRDDADTYRF</sequence>
<dbReference type="EMBL" id="CP064787">
    <property type="protein sequence ID" value="QSG05559.1"/>
    <property type="molecule type" value="Genomic_DNA"/>
</dbReference>
<evidence type="ECO:0000313" key="1">
    <source>
        <dbReference type="EMBL" id="QSG05559.1"/>
    </source>
</evidence>
<organism evidence="1 2">
    <name type="scientific">Halapricum desulfuricans</name>
    <dbReference type="NCBI Taxonomy" id="2841257"/>
    <lineage>
        <taxon>Archaea</taxon>
        <taxon>Methanobacteriati</taxon>
        <taxon>Methanobacteriota</taxon>
        <taxon>Stenosarchaea group</taxon>
        <taxon>Halobacteria</taxon>
        <taxon>Halobacteriales</taxon>
        <taxon>Haloarculaceae</taxon>
        <taxon>Halapricum</taxon>
    </lineage>
</organism>
<gene>
    <name evidence="1" type="ORF">HSR121_1212</name>
</gene>
<evidence type="ECO:0000313" key="2">
    <source>
        <dbReference type="Proteomes" id="UP000663525"/>
    </source>
</evidence>
<dbReference type="AlphaFoldDB" id="A0A897N369"/>
<protein>
    <submittedName>
        <fullName evidence="1">Zinc finger domain</fullName>
    </submittedName>
</protein>
<proteinExistence type="predicted"/>
<dbReference type="Proteomes" id="UP000663525">
    <property type="component" value="Chromosome"/>
</dbReference>